<reference evidence="1 2" key="1">
    <citation type="journal article" date="2017" name="Viruses">
        <title>Phage Biodiversity in Artisanal Cheese Wheys Reflects the Complexity of the Fermentation Process.</title>
        <authorList>
            <person name="Mahony J."/>
            <person name="Moscarelli A."/>
            <person name="Kelleher P."/>
            <person name="Lugli G.A."/>
            <person name="Ventura M."/>
            <person name="Settanni L."/>
            <person name="van Sinderen D."/>
        </authorList>
    </citation>
    <scope>NUCLEOTIDE SEQUENCE [LARGE SCALE GENOMIC DNA]</scope>
</reference>
<accession>A0A1W6JKJ4</accession>
<organism evidence="1 2">
    <name type="scientific">Lactococcus phage AM4</name>
    <dbReference type="NCBI Taxonomy" id="1965472"/>
    <lineage>
        <taxon>Viruses</taxon>
        <taxon>Duplodnaviria</taxon>
        <taxon>Heunggongvirae</taxon>
        <taxon>Uroviricota</taxon>
        <taxon>Caudoviricetes</taxon>
        <taxon>Audreyjarvisvirus</taxon>
        <taxon>Audreyjarvisvirus AM4</taxon>
    </lineage>
</organism>
<sequence>MKRIKTQTVLFDVDEVKALTGFTLKNSWGNYILEHEKYGVIHDVIEDEDENGEYFTENQLFKYYMAELEDTLRHYIHQNFSRDYFHIVQNGQFEYDTRGYTIQFHSDNKVSVYFILEEDDCWEITDSGK</sequence>
<keyword evidence="2" id="KW-1185">Reference proteome</keyword>
<proteinExistence type="predicted"/>
<dbReference type="EMBL" id="KY554771">
    <property type="protein sequence ID" value="ARM66717.1"/>
    <property type="molecule type" value="Genomic_DNA"/>
</dbReference>
<gene>
    <name evidence="1" type="ORF">AM4_058</name>
</gene>
<dbReference type="Proteomes" id="UP000223361">
    <property type="component" value="Segment"/>
</dbReference>
<evidence type="ECO:0000313" key="1">
    <source>
        <dbReference type="EMBL" id="ARM66717.1"/>
    </source>
</evidence>
<evidence type="ECO:0000313" key="2">
    <source>
        <dbReference type="Proteomes" id="UP000223361"/>
    </source>
</evidence>
<protein>
    <submittedName>
        <fullName evidence="1">Uncharacterized protein</fullName>
    </submittedName>
</protein>
<name>A0A1W6JKJ4_9CAUD</name>